<dbReference type="EMBL" id="JACMSC010000009">
    <property type="protein sequence ID" value="KAG6506089.1"/>
    <property type="molecule type" value="Genomic_DNA"/>
</dbReference>
<dbReference type="NCBIfam" id="TIGR00094">
    <property type="entry name" value="tRNA_TruD_broad"/>
    <property type="match status" value="1"/>
</dbReference>
<dbReference type="InterPro" id="IPR056963">
    <property type="entry name" value="PUS7L_N"/>
</dbReference>
<protein>
    <recommendedName>
        <fullName evidence="4">TRUD domain-containing protein</fullName>
    </recommendedName>
</protein>
<evidence type="ECO:0000313" key="6">
    <source>
        <dbReference type="Proteomes" id="UP000734854"/>
    </source>
</evidence>
<dbReference type="GO" id="GO:0001522">
    <property type="term" value="P:pseudouridine synthesis"/>
    <property type="evidence" value="ECO:0007669"/>
    <property type="project" value="InterPro"/>
</dbReference>
<dbReference type="InterPro" id="IPR020103">
    <property type="entry name" value="PsdUridine_synth_cat_dom_sf"/>
</dbReference>
<evidence type="ECO:0000256" key="2">
    <source>
        <dbReference type="ARBA" id="ARBA00023235"/>
    </source>
</evidence>
<reference evidence="5 6" key="1">
    <citation type="submission" date="2020-08" db="EMBL/GenBank/DDBJ databases">
        <title>Plant Genome Project.</title>
        <authorList>
            <person name="Zhang R.-G."/>
        </authorList>
    </citation>
    <scope>NUCLEOTIDE SEQUENCE [LARGE SCALE GENOMIC DNA]</scope>
    <source>
        <tissue evidence="5">Rhizome</tissue>
    </source>
</reference>
<evidence type="ECO:0000256" key="1">
    <source>
        <dbReference type="ARBA" id="ARBA00007953"/>
    </source>
</evidence>
<feature type="domain" description="TRUD" evidence="4">
    <location>
        <begin position="304"/>
        <end position="635"/>
    </location>
</feature>
<keyword evidence="6" id="KW-1185">Reference proteome</keyword>
<dbReference type="Proteomes" id="UP000734854">
    <property type="component" value="Unassembled WGS sequence"/>
</dbReference>
<dbReference type="PROSITE" id="PS50984">
    <property type="entry name" value="TRUD"/>
    <property type="match status" value="1"/>
</dbReference>
<dbReference type="SUPFAM" id="SSF55120">
    <property type="entry name" value="Pseudouridine synthase"/>
    <property type="match status" value="2"/>
</dbReference>
<dbReference type="CDD" id="cd02576">
    <property type="entry name" value="PseudoU_synth_ScPUS7"/>
    <property type="match status" value="1"/>
</dbReference>
<dbReference type="PIRSF" id="PIRSF037016">
    <property type="entry name" value="Pseudouridin_synth_euk_prd"/>
    <property type="match status" value="1"/>
</dbReference>
<dbReference type="FunFam" id="3.30.2350.20:FF:000006">
    <property type="entry name" value="Multisubstrate pseudouridine synthase 7"/>
    <property type="match status" value="1"/>
</dbReference>
<dbReference type="GO" id="GO:0009982">
    <property type="term" value="F:pseudouridine synthase activity"/>
    <property type="evidence" value="ECO:0007669"/>
    <property type="project" value="InterPro"/>
</dbReference>
<organism evidence="5 6">
    <name type="scientific">Zingiber officinale</name>
    <name type="common">Ginger</name>
    <name type="synonym">Amomum zingiber</name>
    <dbReference type="NCBI Taxonomy" id="94328"/>
    <lineage>
        <taxon>Eukaryota</taxon>
        <taxon>Viridiplantae</taxon>
        <taxon>Streptophyta</taxon>
        <taxon>Embryophyta</taxon>
        <taxon>Tracheophyta</taxon>
        <taxon>Spermatophyta</taxon>
        <taxon>Magnoliopsida</taxon>
        <taxon>Liliopsida</taxon>
        <taxon>Zingiberales</taxon>
        <taxon>Zingiberaceae</taxon>
        <taxon>Zingiber</taxon>
    </lineage>
</organism>
<dbReference type="Pfam" id="PF01142">
    <property type="entry name" value="TruD"/>
    <property type="match status" value="1"/>
</dbReference>
<comment type="similarity">
    <text evidence="1">Belongs to the pseudouridine synthase TruD family.</text>
</comment>
<name>A0A8J5L098_ZINOF</name>
<dbReference type="PANTHER" id="PTHR13326:SF21">
    <property type="entry name" value="PSEUDOURIDYLATE SYNTHASE PUS7L"/>
    <property type="match status" value="1"/>
</dbReference>
<proteinExistence type="inferred from homology"/>
<accession>A0A8J5L098</accession>
<dbReference type="Gene3D" id="3.30.2350.20">
    <property type="entry name" value="TruD, catalytic domain"/>
    <property type="match status" value="2"/>
</dbReference>
<dbReference type="GO" id="GO:0005634">
    <property type="term" value="C:nucleus"/>
    <property type="evidence" value="ECO:0007669"/>
    <property type="project" value="TreeGrafter"/>
</dbReference>
<dbReference type="Pfam" id="PF23943">
    <property type="entry name" value="PUS7L_N"/>
    <property type="match status" value="1"/>
</dbReference>
<feature type="compositionally biased region" description="Basic and acidic residues" evidence="3">
    <location>
        <begin position="168"/>
        <end position="181"/>
    </location>
</feature>
<comment type="caution">
    <text evidence="5">The sequence shown here is derived from an EMBL/GenBank/DDBJ whole genome shotgun (WGS) entry which is preliminary data.</text>
</comment>
<keyword evidence="2" id="KW-0413">Isomerase</keyword>
<evidence type="ECO:0000256" key="3">
    <source>
        <dbReference type="SAM" id="MobiDB-lite"/>
    </source>
</evidence>
<evidence type="ECO:0000313" key="5">
    <source>
        <dbReference type="EMBL" id="KAG6506089.1"/>
    </source>
</evidence>
<dbReference type="PANTHER" id="PTHR13326">
    <property type="entry name" value="TRNA PSEUDOURIDINE SYNTHASE D"/>
    <property type="match status" value="1"/>
</dbReference>
<sequence length="755" mass="84697">MAKSLDESDVGISCFVSSLPGFRGILKQRYSDFIVNEVDVDGNIVHLTSFDLPLEDTEGEVEDNACSDDKDYTSVIESFRLLCGEVDADALKEFIAKVLSLERDVPPVMLAPDPDKSHRAEVHNFFKKNFKFLVTDTVEESGENSKYIRVRRRSGNGGGPSKRGMKRKDKDDKPFDSRGSKSWPEHLGKFLRFNLYKENKDTQEALGLIGKMLGVNQRSFGFAGTKDKRSVSTQRVTIFKQRAKRLSELNSRMFGIKVGDFCYVNEGLVLGQLTGNHFTITLRGISADSEDIIKEATDSLWRNGFINYYGLQRFGSGSVPTHLVGAALLKGEWKTAASLILDPREGDILKLQYHFMYSYKACYLENLQDAILHQLTVLQCLKKFPGNYLQALKTIPRTLRMMYVHSYQSYLWNHAASMRVQKYGISQVVLGDLVLCKEVLPTVCDSSEHEDDFNDGDNSLLDLSDELPSEENVQFVKVVRDAIDDFLEASVTLTHTSHVAFMTSETSREASMTLPPIATTCAVDSEDLLKGHYTFEDVVLPLPGLNICVYVDSHALKTWLLQAVDSEDLLKGHYTFEDVVLPLPGSRIRYPTNDIANVYHDLAKKDGISLTEGVHGAKEFSISSMKGAYRQVFQRPIDFVWELVDYTNDNLPLAETDLDILEKAANMTQNEVHVDGICSSQIKTSDTENSIGTHLDEDSNENPLSTIETINSSDILSKKQALKMAFTLPTSCYATMAIREILKSSTSVCTHFYFH</sequence>
<dbReference type="GO" id="GO:0003723">
    <property type="term" value="F:RNA binding"/>
    <property type="evidence" value="ECO:0007669"/>
    <property type="project" value="InterPro"/>
</dbReference>
<gene>
    <name evidence="5" type="ORF">ZIOFF_031404</name>
</gene>
<dbReference type="InterPro" id="IPR042214">
    <property type="entry name" value="TruD_catalytic"/>
</dbReference>
<dbReference type="InterPro" id="IPR001656">
    <property type="entry name" value="PsdUridine_synth_TruD"/>
</dbReference>
<evidence type="ECO:0000259" key="4">
    <source>
        <dbReference type="PROSITE" id="PS50984"/>
    </source>
</evidence>
<dbReference type="AlphaFoldDB" id="A0A8J5L098"/>
<feature type="region of interest" description="Disordered" evidence="3">
    <location>
        <begin position="144"/>
        <end position="181"/>
    </location>
</feature>
<dbReference type="InterPro" id="IPR011760">
    <property type="entry name" value="PsdUridine_synth_TruD_insert"/>
</dbReference>